<dbReference type="Proteomes" id="UP000005408">
    <property type="component" value="Unassembled WGS sequence"/>
</dbReference>
<dbReference type="Pfam" id="PF01734">
    <property type="entry name" value="Patatin"/>
    <property type="match status" value="1"/>
</dbReference>
<name>A0A8W8MH37_MAGGI</name>
<dbReference type="InterPro" id="IPR016035">
    <property type="entry name" value="Acyl_Trfase/lysoPLipase"/>
</dbReference>
<dbReference type="EnsemblMetazoa" id="G32294.1">
    <property type="protein sequence ID" value="G32294.1:cds"/>
    <property type="gene ID" value="G32294"/>
</dbReference>
<organism evidence="3 4">
    <name type="scientific">Magallana gigas</name>
    <name type="common">Pacific oyster</name>
    <name type="synonym">Crassostrea gigas</name>
    <dbReference type="NCBI Taxonomy" id="29159"/>
    <lineage>
        <taxon>Eukaryota</taxon>
        <taxon>Metazoa</taxon>
        <taxon>Spiralia</taxon>
        <taxon>Lophotrochozoa</taxon>
        <taxon>Mollusca</taxon>
        <taxon>Bivalvia</taxon>
        <taxon>Autobranchia</taxon>
        <taxon>Pteriomorphia</taxon>
        <taxon>Ostreida</taxon>
        <taxon>Ostreoidea</taxon>
        <taxon>Ostreidae</taxon>
        <taxon>Magallana</taxon>
    </lineage>
</organism>
<keyword evidence="1" id="KW-0443">Lipid metabolism</keyword>
<dbReference type="Gene3D" id="3.40.1090.10">
    <property type="entry name" value="Cytosolic phospholipase A2 catalytic domain"/>
    <property type="match status" value="1"/>
</dbReference>
<proteinExistence type="predicted"/>
<feature type="domain" description="PNPLA" evidence="2">
    <location>
        <begin position="85"/>
        <end position="129"/>
    </location>
</feature>
<dbReference type="AlphaFoldDB" id="A0A8W8MH37"/>
<dbReference type="PANTHER" id="PTHR46394:SF1">
    <property type="entry name" value="PNPLA DOMAIN-CONTAINING PROTEIN"/>
    <property type="match status" value="1"/>
</dbReference>
<evidence type="ECO:0000313" key="3">
    <source>
        <dbReference type="EnsemblMetazoa" id="G32294.1:cds"/>
    </source>
</evidence>
<sequence length="168" mass="18720">MGNVFGSQVEPDPGDIRNKEILEARKRYLDEQFKLDDEKEFGNAKPNPSGVNRKLRRMPSILNEIEKKAMSINPKDHSFPFENPGAVKALEELGLVSQIKRFAGASAGAMTASLLAVGNDSKDLQGFLNAKFGILSLLPNLLTGYGWNPAARLYNWFGELMQQRRNLL</sequence>
<keyword evidence="4" id="KW-1185">Reference proteome</keyword>
<dbReference type="SUPFAM" id="SSF52151">
    <property type="entry name" value="FabD/lysophospholipase-like"/>
    <property type="match status" value="1"/>
</dbReference>
<dbReference type="PANTHER" id="PTHR46394">
    <property type="entry name" value="ANNEXIN"/>
    <property type="match status" value="1"/>
</dbReference>
<accession>A0A8W8MH37</accession>
<evidence type="ECO:0000313" key="4">
    <source>
        <dbReference type="Proteomes" id="UP000005408"/>
    </source>
</evidence>
<dbReference type="GO" id="GO:0006629">
    <property type="term" value="P:lipid metabolic process"/>
    <property type="evidence" value="ECO:0007669"/>
    <property type="project" value="UniProtKB-KW"/>
</dbReference>
<reference evidence="3" key="1">
    <citation type="submission" date="2022-08" db="UniProtKB">
        <authorList>
            <consortium name="EnsemblMetazoa"/>
        </authorList>
    </citation>
    <scope>IDENTIFICATION</scope>
    <source>
        <strain evidence="3">05x7-T-G4-1.051#20</strain>
    </source>
</reference>
<dbReference type="InterPro" id="IPR052580">
    <property type="entry name" value="Lipid_Hydrolase"/>
</dbReference>
<evidence type="ECO:0000256" key="1">
    <source>
        <dbReference type="ARBA" id="ARBA00023098"/>
    </source>
</evidence>
<dbReference type="InterPro" id="IPR002641">
    <property type="entry name" value="PNPLA_dom"/>
</dbReference>
<evidence type="ECO:0000259" key="2">
    <source>
        <dbReference type="Pfam" id="PF01734"/>
    </source>
</evidence>
<protein>
    <recommendedName>
        <fullName evidence="2">PNPLA domain-containing protein</fullName>
    </recommendedName>
</protein>